<evidence type="ECO:0000256" key="3">
    <source>
        <dbReference type="ARBA" id="ARBA00022448"/>
    </source>
</evidence>
<dbReference type="EMBL" id="KE124525">
    <property type="protein sequence ID" value="EWC77156.1"/>
    <property type="molecule type" value="Genomic_DNA"/>
</dbReference>
<dbReference type="Proteomes" id="UP000030697">
    <property type="component" value="Unassembled WGS sequence"/>
</dbReference>
<evidence type="ECO:0000313" key="12">
    <source>
        <dbReference type="Proteomes" id="UP000030697"/>
    </source>
</evidence>
<evidence type="ECO:0000256" key="2">
    <source>
        <dbReference type="ARBA" id="ARBA00006375"/>
    </source>
</evidence>
<dbReference type="OrthoDB" id="428293at2759"/>
<reference evidence="11 12" key="1">
    <citation type="submission" date="2013-02" db="EMBL/GenBank/DDBJ databases">
        <title>The Genome Sequence of Plasmodium falciparum UGT5.1.</title>
        <authorList>
            <consortium name="The Broad Institute Genome Sequencing Platform"/>
            <consortium name="The Broad Institute Genome Sequencing Center for Infectious Disease"/>
            <person name="Neafsey D."/>
            <person name="Cheeseman I."/>
            <person name="Volkman S."/>
            <person name="Adams J."/>
            <person name="Walker B."/>
            <person name="Young S.K."/>
            <person name="Zeng Q."/>
            <person name="Gargeya S."/>
            <person name="Fitzgerald M."/>
            <person name="Haas B."/>
            <person name="Abouelleil A."/>
            <person name="Alvarado L."/>
            <person name="Arachchi H.M."/>
            <person name="Berlin A.M."/>
            <person name="Chapman S.B."/>
            <person name="Dewar J."/>
            <person name="Goldberg J."/>
            <person name="Griggs A."/>
            <person name="Gujja S."/>
            <person name="Hansen M."/>
            <person name="Howarth C."/>
            <person name="Imamovic A."/>
            <person name="Larimer J."/>
            <person name="McCowan C."/>
            <person name="Murphy C."/>
            <person name="Neiman D."/>
            <person name="Pearson M."/>
            <person name="Priest M."/>
            <person name="Roberts A."/>
            <person name="Saif S."/>
            <person name="Shea T."/>
            <person name="Sisk P."/>
            <person name="Sykes S."/>
            <person name="Wortman J."/>
            <person name="Nusbaum C."/>
            <person name="Birren B."/>
        </authorList>
    </citation>
    <scope>NUCLEOTIDE SEQUENCE [LARGE SCALE GENOMIC DNA]</scope>
    <source>
        <strain evidence="11 12">UGT5.1</strain>
    </source>
</reference>
<dbReference type="PANTHER" id="PTHR45683">
    <property type="entry name" value="MITOCHONDRIAL NICOTINAMIDE ADENINE DINUCLEOTIDE TRANSPORTER 1-RELATED-RELATED"/>
    <property type="match status" value="1"/>
</dbReference>
<evidence type="ECO:0000256" key="10">
    <source>
        <dbReference type="SAM" id="Phobius"/>
    </source>
</evidence>
<evidence type="ECO:0000256" key="4">
    <source>
        <dbReference type="ARBA" id="ARBA00022692"/>
    </source>
</evidence>
<dbReference type="AlphaFoldDB" id="W7JZT6"/>
<feature type="repeat" description="Solcar" evidence="8">
    <location>
        <begin position="340"/>
        <end position="432"/>
    </location>
</feature>
<sequence>MDIKNEGYNIVNNLMNYLKIGQKNDENKCPNYNIEENGDAKIVKTRTLNFIISSAVVLCVLHPLDTIRTRKQIYRVYKNSYPYYYNNKYSLLYILKKEKFESIYRGLLASLITTGVSQGTFRFIYDTLNYYIIQNFNNNNNINDNNKITNEINNIGNEKYIIYNNINQNNNNNNNKNENNINMNYYILTSSISSIISVLFLHPIWLIKTKIECTINLNYKFINYKSRILSKHYKIFSPRNKIFNYKMIYNIISLFIINPKNKIHGNYKKVRYINNNLMKTYKNNFIYNKHIKSVYKYNHLSYIKTNHMCSNKTLQKKMIHNYTLYKYYALSNFERKHLTKKCLSTFRKKFRNKHILYSKRPLSGNEILHIFKREENKNNVSAVYKYKNYFHFVYSIYKKEKLFSFYKGFLASLLLTPHVALQFYTYEYLTHFFSSQYINNILQNKNIHFSSDVLNKFLPFLYGALSKYIAIIFTYPLYTIKMRQQVQMKNYGFYKVLLNIFKCEGIRSYYTGINMHLLRNCLQNDINLAILFLLNIFPLNQQIDFFFNNLKSEECEKN</sequence>
<evidence type="ECO:0000256" key="8">
    <source>
        <dbReference type="PROSITE-ProRule" id="PRU00282"/>
    </source>
</evidence>
<feature type="transmembrane region" description="Helical" evidence="10">
    <location>
        <begin position="405"/>
        <end position="424"/>
    </location>
</feature>
<keyword evidence="7 8" id="KW-0472">Membrane</keyword>
<dbReference type="Gene3D" id="1.50.40.10">
    <property type="entry name" value="Mitochondrial carrier domain"/>
    <property type="match status" value="2"/>
</dbReference>
<dbReference type="InterPro" id="IPR044712">
    <property type="entry name" value="SLC25A32-like"/>
</dbReference>
<keyword evidence="5" id="KW-0677">Repeat</keyword>
<dbReference type="GO" id="GO:0016020">
    <property type="term" value="C:membrane"/>
    <property type="evidence" value="ECO:0007669"/>
    <property type="project" value="UniProtKB-SubCell"/>
</dbReference>
<evidence type="ECO:0000313" key="11">
    <source>
        <dbReference type="EMBL" id="EWC77156.1"/>
    </source>
</evidence>
<evidence type="ECO:0000256" key="6">
    <source>
        <dbReference type="ARBA" id="ARBA00022989"/>
    </source>
</evidence>
<evidence type="ECO:0000256" key="1">
    <source>
        <dbReference type="ARBA" id="ARBA00004141"/>
    </source>
</evidence>
<evidence type="ECO:0000256" key="9">
    <source>
        <dbReference type="RuleBase" id="RU000488"/>
    </source>
</evidence>
<protein>
    <recommendedName>
        <fullName evidence="13">Mitochondrial carrier protein</fullName>
    </recommendedName>
</protein>
<feature type="transmembrane region" description="Helical" evidence="10">
    <location>
        <begin position="185"/>
        <end position="207"/>
    </location>
</feature>
<comment type="subcellular location">
    <subcellularLocation>
        <location evidence="1">Membrane</location>
        <topology evidence="1">Multi-pass membrane protein</topology>
    </subcellularLocation>
</comment>
<evidence type="ECO:0000256" key="5">
    <source>
        <dbReference type="ARBA" id="ARBA00022737"/>
    </source>
</evidence>
<name>W7JZT6_PLAFA</name>
<gene>
    <name evidence="11" type="ORF">C923_02153</name>
</gene>
<keyword evidence="6 10" id="KW-1133">Transmembrane helix</keyword>
<dbReference type="Pfam" id="PF00153">
    <property type="entry name" value="Mito_carr"/>
    <property type="match status" value="3"/>
</dbReference>
<keyword evidence="3 9" id="KW-0813">Transport</keyword>
<dbReference type="PROSITE" id="PS50920">
    <property type="entry name" value="SOLCAR"/>
    <property type="match status" value="3"/>
</dbReference>
<feature type="repeat" description="Solcar" evidence="8">
    <location>
        <begin position="41"/>
        <end position="131"/>
    </location>
</feature>
<dbReference type="InterPro" id="IPR018108">
    <property type="entry name" value="MCP_transmembrane"/>
</dbReference>
<comment type="similarity">
    <text evidence="2 9">Belongs to the mitochondrial carrier (TC 2.A.29) family.</text>
</comment>
<proteinExistence type="inferred from homology"/>
<dbReference type="GO" id="GO:0055085">
    <property type="term" value="P:transmembrane transport"/>
    <property type="evidence" value="ECO:0007669"/>
    <property type="project" value="InterPro"/>
</dbReference>
<accession>W7JZT6</accession>
<dbReference type="SUPFAM" id="SSF103506">
    <property type="entry name" value="Mitochondrial carrier"/>
    <property type="match status" value="1"/>
</dbReference>
<dbReference type="GO" id="GO:0006862">
    <property type="term" value="P:nucleotide transport"/>
    <property type="evidence" value="ECO:0007669"/>
    <property type="project" value="InterPro"/>
</dbReference>
<evidence type="ECO:0000256" key="7">
    <source>
        <dbReference type="ARBA" id="ARBA00023136"/>
    </source>
</evidence>
<organism evidence="11 12">
    <name type="scientific">Plasmodium falciparum UGT5.1</name>
    <dbReference type="NCBI Taxonomy" id="1237627"/>
    <lineage>
        <taxon>Eukaryota</taxon>
        <taxon>Sar</taxon>
        <taxon>Alveolata</taxon>
        <taxon>Apicomplexa</taxon>
        <taxon>Aconoidasida</taxon>
        <taxon>Haemosporida</taxon>
        <taxon>Plasmodiidae</taxon>
        <taxon>Plasmodium</taxon>
        <taxon>Plasmodium (Laverania)</taxon>
    </lineage>
</organism>
<feature type="repeat" description="Solcar" evidence="8">
    <location>
        <begin position="454"/>
        <end position="537"/>
    </location>
</feature>
<keyword evidence="4 8" id="KW-0812">Transmembrane</keyword>
<dbReference type="InterPro" id="IPR023395">
    <property type="entry name" value="MCP_dom_sf"/>
</dbReference>
<evidence type="ECO:0008006" key="13">
    <source>
        <dbReference type="Google" id="ProtNLM"/>
    </source>
</evidence>
<feature type="transmembrane region" description="Helical" evidence="10">
    <location>
        <begin position="460"/>
        <end position="480"/>
    </location>
</feature>